<keyword evidence="5 10" id="KW-0812">Transmembrane</keyword>
<dbReference type="InterPro" id="IPR000701">
    <property type="entry name" value="SuccDH_FuR_B_TM-su"/>
</dbReference>
<proteinExistence type="predicted"/>
<comment type="subcellular location">
    <subcellularLocation>
        <location evidence="3">Membrane</location>
    </subcellularLocation>
</comment>
<dbReference type="Gene3D" id="1.20.1300.10">
    <property type="entry name" value="Fumarate reductase/succinate dehydrogenase, transmembrane subunit"/>
    <property type="match status" value="1"/>
</dbReference>
<evidence type="ECO:0000256" key="2">
    <source>
        <dbReference type="ARBA" id="ARBA00004050"/>
    </source>
</evidence>
<sequence>MLDLRLYMAQRLSALIMGPLVLGHIAVMIYAIQGGLSVGEILGRTQGSLAWFAFYGLFVLAVSIHAAIGLRVIVHEWLGLRGGALQAFTWAVALGLLVLGGRSVWAVTFA</sequence>
<evidence type="ECO:0000256" key="5">
    <source>
        <dbReference type="ARBA" id="ARBA00022692"/>
    </source>
</evidence>
<dbReference type="AlphaFoldDB" id="A0A844D0G3"/>
<dbReference type="GO" id="GO:0016020">
    <property type="term" value="C:membrane"/>
    <property type="evidence" value="ECO:0007669"/>
    <property type="project" value="UniProtKB-SubCell"/>
</dbReference>
<dbReference type="Proteomes" id="UP000564704">
    <property type="component" value="Unassembled WGS sequence"/>
</dbReference>
<dbReference type="OrthoDB" id="5787321at2"/>
<reference evidence="11 12" key="1">
    <citation type="submission" date="2019-05" db="EMBL/GenBank/DDBJ databases">
        <title>Roseovarius bejariae sp. nov., a moderately halophylic bacterium isolated from a saline soil in Rambla Salada (Murcia).</title>
        <authorList>
            <person name="Castro D.J."/>
            <person name="Gomez-Altuve A."/>
            <person name="Reina J.C."/>
            <person name="Rodriguez M."/>
            <person name="Sampedro I."/>
            <person name="Llamas I."/>
            <person name="Martinez-Checa F."/>
        </authorList>
    </citation>
    <scope>NUCLEOTIDE SEQUENCE [LARGE SCALE GENOMIC DNA]</scope>
    <source>
        <strain evidence="11 12">A21</strain>
    </source>
</reference>
<name>A0A844D0G3_9RHOB</name>
<comment type="function">
    <text evidence="2">Membrane-anchoring subunit of succinate dehydrogenase (SDH).</text>
</comment>
<evidence type="ECO:0000256" key="1">
    <source>
        <dbReference type="ARBA" id="ARBA00001971"/>
    </source>
</evidence>
<gene>
    <name evidence="11" type="ORF">FDP25_12830</name>
</gene>
<keyword evidence="12" id="KW-1185">Reference proteome</keyword>
<evidence type="ECO:0000256" key="4">
    <source>
        <dbReference type="ARBA" id="ARBA00022617"/>
    </source>
</evidence>
<organism evidence="11 12">
    <name type="scientific">Roseovarius bejariae</name>
    <dbReference type="NCBI Taxonomy" id="2576383"/>
    <lineage>
        <taxon>Bacteria</taxon>
        <taxon>Pseudomonadati</taxon>
        <taxon>Pseudomonadota</taxon>
        <taxon>Alphaproteobacteria</taxon>
        <taxon>Rhodobacterales</taxon>
        <taxon>Roseobacteraceae</taxon>
        <taxon>Roseovarius</taxon>
    </lineage>
</organism>
<comment type="cofactor">
    <cofactor evidence="1">
        <name>heme</name>
        <dbReference type="ChEBI" id="CHEBI:30413"/>
    </cofactor>
</comment>
<keyword evidence="7 10" id="KW-1133">Transmembrane helix</keyword>
<accession>A0A844D0G3</accession>
<evidence type="ECO:0000256" key="9">
    <source>
        <dbReference type="ARBA" id="ARBA00023136"/>
    </source>
</evidence>
<evidence type="ECO:0000313" key="11">
    <source>
        <dbReference type="EMBL" id="MRU16320.1"/>
    </source>
</evidence>
<protein>
    <submittedName>
        <fullName evidence="11">Succinate dehydrogenase</fullName>
    </submittedName>
</protein>
<feature type="transmembrane region" description="Helical" evidence="10">
    <location>
        <begin position="12"/>
        <end position="32"/>
    </location>
</feature>
<evidence type="ECO:0000256" key="3">
    <source>
        <dbReference type="ARBA" id="ARBA00004370"/>
    </source>
</evidence>
<keyword evidence="8" id="KW-0408">Iron</keyword>
<evidence type="ECO:0000256" key="8">
    <source>
        <dbReference type="ARBA" id="ARBA00023004"/>
    </source>
</evidence>
<keyword evidence="6" id="KW-0479">Metal-binding</keyword>
<dbReference type="GO" id="GO:0046872">
    <property type="term" value="F:metal ion binding"/>
    <property type="evidence" value="ECO:0007669"/>
    <property type="project" value="UniProtKB-KW"/>
</dbReference>
<feature type="transmembrane region" description="Helical" evidence="10">
    <location>
        <begin position="85"/>
        <end position="105"/>
    </location>
</feature>
<dbReference type="EMBL" id="SZWE01000001">
    <property type="protein sequence ID" value="MRU16320.1"/>
    <property type="molecule type" value="Genomic_DNA"/>
</dbReference>
<comment type="caution">
    <text evidence="11">The sequence shown here is derived from an EMBL/GenBank/DDBJ whole genome shotgun (WGS) entry which is preliminary data.</text>
</comment>
<keyword evidence="9 10" id="KW-0472">Membrane</keyword>
<dbReference type="SUPFAM" id="SSF81343">
    <property type="entry name" value="Fumarate reductase respiratory complex transmembrane subunits"/>
    <property type="match status" value="1"/>
</dbReference>
<feature type="transmembrane region" description="Helical" evidence="10">
    <location>
        <begin position="52"/>
        <end position="73"/>
    </location>
</feature>
<keyword evidence="4" id="KW-0349">Heme</keyword>
<evidence type="ECO:0000256" key="10">
    <source>
        <dbReference type="SAM" id="Phobius"/>
    </source>
</evidence>
<dbReference type="InterPro" id="IPR034804">
    <property type="entry name" value="SQR/QFR_C/D"/>
</dbReference>
<dbReference type="RefSeq" id="WP_154152348.1">
    <property type="nucleotide sequence ID" value="NZ_SZWE01000001.1"/>
</dbReference>
<dbReference type="Pfam" id="PF01127">
    <property type="entry name" value="Sdh_cyt"/>
    <property type="match status" value="1"/>
</dbReference>
<evidence type="ECO:0000256" key="7">
    <source>
        <dbReference type="ARBA" id="ARBA00022989"/>
    </source>
</evidence>
<evidence type="ECO:0000313" key="12">
    <source>
        <dbReference type="Proteomes" id="UP000564704"/>
    </source>
</evidence>
<evidence type="ECO:0000256" key="6">
    <source>
        <dbReference type="ARBA" id="ARBA00022723"/>
    </source>
</evidence>